<gene>
    <name evidence="8" type="ORF">SAMN03080614_10013</name>
</gene>
<comment type="similarity">
    <text evidence="2">Belongs to the UPF0718 family.</text>
</comment>
<keyword evidence="4 7" id="KW-0812">Transmembrane</keyword>
<accession>A0A1H9Y0A3</accession>
<evidence type="ECO:0000256" key="3">
    <source>
        <dbReference type="ARBA" id="ARBA00022475"/>
    </source>
</evidence>
<feature type="transmembrane region" description="Helical" evidence="7">
    <location>
        <begin position="20"/>
        <end position="37"/>
    </location>
</feature>
<evidence type="ECO:0008006" key="10">
    <source>
        <dbReference type="Google" id="ProtNLM"/>
    </source>
</evidence>
<evidence type="ECO:0000256" key="4">
    <source>
        <dbReference type="ARBA" id="ARBA00022692"/>
    </source>
</evidence>
<keyword evidence="5 7" id="KW-1133">Transmembrane helix</keyword>
<feature type="transmembrane region" description="Helical" evidence="7">
    <location>
        <begin position="83"/>
        <end position="108"/>
    </location>
</feature>
<dbReference type="Proteomes" id="UP000243819">
    <property type="component" value="Unassembled WGS sequence"/>
</dbReference>
<dbReference type="GO" id="GO:0005886">
    <property type="term" value="C:plasma membrane"/>
    <property type="evidence" value="ECO:0007669"/>
    <property type="project" value="UniProtKB-SubCell"/>
</dbReference>
<keyword evidence="3" id="KW-1003">Cell membrane</keyword>
<comment type="subcellular location">
    <subcellularLocation>
        <location evidence="1">Cell membrane</location>
        <topology evidence="1">Multi-pass membrane protein</topology>
    </subcellularLocation>
</comment>
<evidence type="ECO:0000313" key="9">
    <source>
        <dbReference type="Proteomes" id="UP000243819"/>
    </source>
</evidence>
<dbReference type="InterPro" id="IPR052923">
    <property type="entry name" value="UPF0718"/>
</dbReference>
<organism evidence="8 9">
    <name type="scientific">Anaerobranca gottschalkii DSM 13577</name>
    <dbReference type="NCBI Taxonomy" id="1120990"/>
    <lineage>
        <taxon>Bacteria</taxon>
        <taxon>Bacillati</taxon>
        <taxon>Bacillota</taxon>
        <taxon>Clostridia</taxon>
        <taxon>Eubacteriales</taxon>
        <taxon>Proteinivoracaceae</taxon>
        <taxon>Anaerobranca</taxon>
    </lineage>
</organism>
<dbReference type="OrthoDB" id="9810876at2"/>
<feature type="transmembrane region" description="Helical" evidence="7">
    <location>
        <begin position="214"/>
        <end position="239"/>
    </location>
</feature>
<evidence type="ECO:0000313" key="8">
    <source>
        <dbReference type="EMBL" id="SES62055.1"/>
    </source>
</evidence>
<proteinExistence type="inferred from homology"/>
<evidence type="ECO:0000256" key="1">
    <source>
        <dbReference type="ARBA" id="ARBA00004651"/>
    </source>
</evidence>
<feature type="transmembrane region" description="Helical" evidence="7">
    <location>
        <begin position="182"/>
        <end position="202"/>
    </location>
</feature>
<sequence length="341" mass="36582">MEKIFHLSLVTWGLIKETALWFLVGLFVAGLIHQLIPDKLLQKYLGGKGFFPIIWASLIGILLPVCSCGIIPISLALHKKGVAIGPCLALLVAAPAVNPASIGLSISVLGFQLTLGYILTVGLSAIILGVLANIFVPDIQYIGGKKKSGCCNVNHDEKKGKVLKDNVISGLDWAFNNLAVELAPALVYGFIVAGILTVFVPTDFVKYILGSMEVFSFTITAFLGVIMFVCNVGAIPFVASLINQGAFPAIAIVFLITGPATNTSQLLMLNKAFGKRAMVLYLIVLPLFSIFSAIVFHHLFPGINISFTIKSGTSHSSSFWGLVFVSVLVIALLKSNHKHHH</sequence>
<protein>
    <recommendedName>
        <fullName evidence="10">Permease</fullName>
    </recommendedName>
</protein>
<feature type="transmembrane region" description="Helical" evidence="7">
    <location>
        <begin position="279"/>
        <end position="300"/>
    </location>
</feature>
<dbReference type="InterPro" id="IPR005524">
    <property type="entry name" value="DUF318"/>
</dbReference>
<keyword evidence="9" id="KW-1185">Reference proteome</keyword>
<evidence type="ECO:0000256" key="6">
    <source>
        <dbReference type="ARBA" id="ARBA00023136"/>
    </source>
</evidence>
<dbReference type="Pfam" id="PF03773">
    <property type="entry name" value="ArsP_1"/>
    <property type="match status" value="1"/>
</dbReference>
<dbReference type="RefSeq" id="WP_091347551.1">
    <property type="nucleotide sequence ID" value="NZ_FOIF01000001.1"/>
</dbReference>
<dbReference type="STRING" id="1120990.SAMN03080614_10013"/>
<feature type="transmembrane region" description="Helical" evidence="7">
    <location>
        <begin position="115"/>
        <end position="136"/>
    </location>
</feature>
<feature type="transmembrane region" description="Helical" evidence="7">
    <location>
        <begin position="49"/>
        <end position="77"/>
    </location>
</feature>
<reference evidence="9" key="1">
    <citation type="submission" date="2016-10" db="EMBL/GenBank/DDBJ databases">
        <authorList>
            <person name="Varghese N."/>
            <person name="Submissions S."/>
        </authorList>
    </citation>
    <scope>NUCLEOTIDE SEQUENCE [LARGE SCALE GENOMIC DNA]</scope>
    <source>
        <strain evidence="9">DSM 13577</strain>
    </source>
</reference>
<dbReference type="PANTHER" id="PTHR34184">
    <property type="entry name" value="UPF0718 PROTEIN YCGR"/>
    <property type="match status" value="1"/>
</dbReference>
<feature type="transmembrane region" description="Helical" evidence="7">
    <location>
        <begin position="312"/>
        <end position="333"/>
    </location>
</feature>
<feature type="transmembrane region" description="Helical" evidence="7">
    <location>
        <begin position="245"/>
        <end position="267"/>
    </location>
</feature>
<evidence type="ECO:0000256" key="5">
    <source>
        <dbReference type="ARBA" id="ARBA00022989"/>
    </source>
</evidence>
<dbReference type="AlphaFoldDB" id="A0A1H9Y0A3"/>
<evidence type="ECO:0000256" key="7">
    <source>
        <dbReference type="SAM" id="Phobius"/>
    </source>
</evidence>
<evidence type="ECO:0000256" key="2">
    <source>
        <dbReference type="ARBA" id="ARBA00006386"/>
    </source>
</evidence>
<keyword evidence="6 7" id="KW-0472">Membrane</keyword>
<dbReference type="PANTHER" id="PTHR34184:SF4">
    <property type="entry name" value="UPF0718 PROTEIN YCGR"/>
    <property type="match status" value="1"/>
</dbReference>
<name>A0A1H9Y0A3_9FIRM</name>
<dbReference type="EMBL" id="FOIF01000001">
    <property type="protein sequence ID" value="SES62055.1"/>
    <property type="molecule type" value="Genomic_DNA"/>
</dbReference>